<reference evidence="1" key="1">
    <citation type="journal article" date="2012" name="PLoS ONE">
        <title>Gene sets for utilization of primary and secondary nutrition supplies in the distal gut of endangered iberian lynx.</title>
        <authorList>
            <person name="Alcaide M."/>
            <person name="Messina E."/>
            <person name="Richter M."/>
            <person name="Bargiela R."/>
            <person name="Peplies J."/>
            <person name="Huws S.A."/>
            <person name="Newbold C.J."/>
            <person name="Golyshin P.N."/>
            <person name="Simon M.A."/>
            <person name="Lopez G."/>
            <person name="Yakimov M.M."/>
            <person name="Ferrer M."/>
        </authorList>
    </citation>
    <scope>NUCLEOTIDE SEQUENCE</scope>
</reference>
<organism evidence="1">
    <name type="scientific">gut metagenome</name>
    <dbReference type="NCBI Taxonomy" id="749906"/>
    <lineage>
        <taxon>unclassified sequences</taxon>
        <taxon>metagenomes</taxon>
        <taxon>organismal metagenomes</taxon>
    </lineage>
</organism>
<dbReference type="EMBL" id="AMCI01004928">
    <property type="protein sequence ID" value="EJW97128.1"/>
    <property type="molecule type" value="Genomic_DNA"/>
</dbReference>
<proteinExistence type="predicted"/>
<comment type="caution">
    <text evidence="1">The sequence shown here is derived from an EMBL/GenBank/DDBJ whole genome shotgun (WGS) entry which is preliminary data.</text>
</comment>
<protein>
    <submittedName>
        <fullName evidence="1">Uncharacterized protein</fullName>
    </submittedName>
</protein>
<sequence>MIAFKHEDEKLCLLFRISFCIRVPQRYDYRFPAVISIPVVPNVHLRILLFAINAFLIVKEIIQTHKVSGFTQLPLTTM</sequence>
<dbReference type="AlphaFoldDB" id="J9FRL6"/>
<gene>
    <name evidence="1" type="ORF">EVA_14771</name>
</gene>
<name>J9FRL6_9ZZZZ</name>
<accession>J9FRL6</accession>
<evidence type="ECO:0000313" key="1">
    <source>
        <dbReference type="EMBL" id="EJW97128.1"/>
    </source>
</evidence>